<dbReference type="InterPro" id="IPR027450">
    <property type="entry name" value="AlkB-like"/>
</dbReference>
<gene>
    <name evidence="2" type="ordered locus">STAUR_6242</name>
</gene>
<organism evidence="2 3">
    <name type="scientific">Stigmatella aurantiaca (strain DW4/3-1)</name>
    <dbReference type="NCBI Taxonomy" id="378806"/>
    <lineage>
        <taxon>Bacteria</taxon>
        <taxon>Pseudomonadati</taxon>
        <taxon>Myxococcota</taxon>
        <taxon>Myxococcia</taxon>
        <taxon>Myxococcales</taxon>
        <taxon>Cystobacterineae</taxon>
        <taxon>Archangiaceae</taxon>
        <taxon>Stigmatella</taxon>
    </lineage>
</organism>
<dbReference type="Pfam" id="PF13532">
    <property type="entry name" value="2OG-FeII_Oxy_2"/>
    <property type="match status" value="1"/>
</dbReference>
<dbReference type="RefSeq" id="WP_013377203.1">
    <property type="nucleotide sequence ID" value="NC_014623.1"/>
</dbReference>
<dbReference type="GO" id="GO:0032451">
    <property type="term" value="F:demethylase activity"/>
    <property type="evidence" value="ECO:0007669"/>
    <property type="project" value="TreeGrafter"/>
</dbReference>
<name>E3FFS6_STIAD</name>
<evidence type="ECO:0000313" key="2">
    <source>
        <dbReference type="EMBL" id="ADO73999.1"/>
    </source>
</evidence>
<accession>E3FFS6</accession>
<dbReference type="SUPFAM" id="SSF51197">
    <property type="entry name" value="Clavaminate synthase-like"/>
    <property type="match status" value="1"/>
</dbReference>
<dbReference type="InterPro" id="IPR037151">
    <property type="entry name" value="AlkB-like_sf"/>
</dbReference>
<dbReference type="InterPro" id="IPR032857">
    <property type="entry name" value="ALKBH4"/>
</dbReference>
<proteinExistence type="predicted"/>
<feature type="domain" description="Fe2OG dioxygenase" evidence="1">
    <location>
        <begin position="94"/>
        <end position="186"/>
    </location>
</feature>
<dbReference type="KEGG" id="sur:STAUR_6242"/>
<dbReference type="Proteomes" id="UP000001351">
    <property type="component" value="Chromosome"/>
</dbReference>
<dbReference type="AlphaFoldDB" id="E3FFS6"/>
<dbReference type="GO" id="GO:0070988">
    <property type="term" value="P:demethylation"/>
    <property type="evidence" value="ECO:0007669"/>
    <property type="project" value="InterPro"/>
</dbReference>
<keyword evidence="3" id="KW-1185">Reference proteome</keyword>
<dbReference type="GO" id="GO:0016491">
    <property type="term" value="F:oxidoreductase activity"/>
    <property type="evidence" value="ECO:0007669"/>
    <property type="project" value="TreeGrafter"/>
</dbReference>
<protein>
    <submittedName>
        <fullName evidence="2">Oxidoreductase, 2OG-Fe(II) oxygenase family</fullName>
    </submittedName>
</protein>
<dbReference type="PANTHER" id="PTHR12463:SF1">
    <property type="entry name" value="2-OXOGLUTARATE AND FE-DEPENDENT OXYGENASE FAMILY PROTEIN"/>
    <property type="match status" value="1"/>
</dbReference>
<dbReference type="Gene3D" id="2.60.120.590">
    <property type="entry name" value="Alpha-ketoglutarate-dependent dioxygenase AlkB-like"/>
    <property type="match status" value="1"/>
</dbReference>
<dbReference type="eggNOG" id="COG3145">
    <property type="taxonomic scope" value="Bacteria"/>
</dbReference>
<dbReference type="PANTHER" id="PTHR12463">
    <property type="entry name" value="OXYGENASE-RELATED"/>
    <property type="match status" value="1"/>
</dbReference>
<reference evidence="2 3" key="1">
    <citation type="journal article" date="2011" name="Mol. Biol. Evol.">
        <title>Comparative genomic analysis of fruiting body formation in Myxococcales.</title>
        <authorList>
            <person name="Huntley S."/>
            <person name="Hamann N."/>
            <person name="Wegener-Feldbrugge S."/>
            <person name="Treuner-Lange A."/>
            <person name="Kube M."/>
            <person name="Reinhardt R."/>
            <person name="Klages S."/>
            <person name="Muller R."/>
            <person name="Ronning C.M."/>
            <person name="Nierman W.C."/>
            <person name="Sogaard-Andersen L."/>
        </authorList>
    </citation>
    <scope>NUCLEOTIDE SEQUENCE [LARGE SCALE GENOMIC DNA]</scope>
    <source>
        <strain evidence="2 3">DW4/3-1</strain>
    </source>
</reference>
<dbReference type="InterPro" id="IPR005123">
    <property type="entry name" value="Oxoglu/Fe-dep_dioxygenase_dom"/>
</dbReference>
<sequence>MGVMTGQEEERPEGLLYVPDFLTDSEEARLLEHLRGLTFSEIRMRGQVAKRRTAHFGWLYGYESLKVEPGPAMPDFLLPLRNRCAELMGELPEQLVEALLNEYPPGAAIGWHRDAPMFGHQVVGVSLGGACRMRFQRDQGEARRTYALELAPRSAYVLGGESRSTWQHSIPAVKQERYSITFRTLKAP</sequence>
<evidence type="ECO:0000259" key="1">
    <source>
        <dbReference type="PROSITE" id="PS51471"/>
    </source>
</evidence>
<dbReference type="HOGENOM" id="CLU_093795_0_0_7"/>
<dbReference type="PROSITE" id="PS51471">
    <property type="entry name" value="FE2OG_OXY"/>
    <property type="match status" value="1"/>
</dbReference>
<dbReference type="EMBL" id="CP002271">
    <property type="protein sequence ID" value="ADO73999.1"/>
    <property type="molecule type" value="Genomic_DNA"/>
</dbReference>
<evidence type="ECO:0000313" key="3">
    <source>
        <dbReference type="Proteomes" id="UP000001351"/>
    </source>
</evidence>
<dbReference type="STRING" id="378806.STAUR_6242"/>